<dbReference type="Pfam" id="PF15597">
    <property type="entry name" value="Imm59"/>
    <property type="match status" value="1"/>
</dbReference>
<dbReference type="EMBL" id="SPQA01000048">
    <property type="protein sequence ID" value="TFU29613.1"/>
    <property type="molecule type" value="Genomic_DNA"/>
</dbReference>
<accession>A0A4Y9FM47</accession>
<evidence type="ECO:0000313" key="1">
    <source>
        <dbReference type="EMBL" id="TFU29613.1"/>
    </source>
</evidence>
<gene>
    <name evidence="1" type="ORF">E4U01_09340</name>
</gene>
<evidence type="ECO:0000313" key="2">
    <source>
        <dbReference type="Proteomes" id="UP000297747"/>
    </source>
</evidence>
<sequence length="109" mass="13188">MVDLELEKKNLIDEIKNKGYESLRYSIFNEHRPLEWEIRLEFDSRNQLYLVYATMDRASQGKCFQYLNFIEAKNKFMELLDRVVLRNQYYINNGWATQHSSPLWDKTGD</sequence>
<organism evidence="1 2">
    <name type="scientific">Streptococcus acidominimus</name>
    <dbReference type="NCBI Taxonomy" id="1326"/>
    <lineage>
        <taxon>Bacteria</taxon>
        <taxon>Bacillati</taxon>
        <taxon>Bacillota</taxon>
        <taxon>Bacilli</taxon>
        <taxon>Lactobacillales</taxon>
        <taxon>Streptococcaceae</taxon>
        <taxon>Streptococcus</taxon>
    </lineage>
</organism>
<name>A0A4Y9FM47_STRAI</name>
<dbReference type="RefSeq" id="WP_135053409.1">
    <property type="nucleotide sequence ID" value="NZ_CAKOCW010000001.1"/>
</dbReference>
<reference evidence="1 2" key="1">
    <citation type="submission" date="2019-03" db="EMBL/GenBank/DDBJ databases">
        <title>Diversity of the mouse oral microbiome.</title>
        <authorList>
            <person name="Joseph S."/>
            <person name="Aduse-Opoku J."/>
            <person name="Curtis M."/>
            <person name="Wade W."/>
            <person name="Hashim A."/>
        </authorList>
    </citation>
    <scope>NUCLEOTIDE SEQUENCE [LARGE SCALE GENOMIC DNA]</scope>
    <source>
        <strain evidence="1 2">HT4</strain>
    </source>
</reference>
<dbReference type="Proteomes" id="UP000297747">
    <property type="component" value="Unassembled WGS sequence"/>
</dbReference>
<comment type="caution">
    <text evidence="1">The sequence shown here is derived from an EMBL/GenBank/DDBJ whole genome shotgun (WGS) entry which is preliminary data.</text>
</comment>
<proteinExistence type="predicted"/>
<dbReference type="AlphaFoldDB" id="A0A4Y9FM47"/>
<dbReference type="InterPro" id="IPR028954">
    <property type="entry name" value="Imm59"/>
</dbReference>
<protein>
    <submittedName>
        <fullName evidence="1">Uncharacterized protein</fullName>
    </submittedName>
</protein>